<evidence type="ECO:0000256" key="2">
    <source>
        <dbReference type="ARBA" id="ARBA00022801"/>
    </source>
</evidence>
<comment type="catalytic activity">
    <reaction evidence="3">
        <text>L-glutaminyl-[protein] + H2O = L-glutamyl-[protein] + NH4(+)</text>
        <dbReference type="Rhea" id="RHEA:16441"/>
        <dbReference type="Rhea" id="RHEA-COMP:10207"/>
        <dbReference type="Rhea" id="RHEA-COMP:10208"/>
        <dbReference type="ChEBI" id="CHEBI:15377"/>
        <dbReference type="ChEBI" id="CHEBI:28938"/>
        <dbReference type="ChEBI" id="CHEBI:29973"/>
        <dbReference type="ChEBI" id="CHEBI:30011"/>
        <dbReference type="EC" id="3.5.1.44"/>
    </reaction>
</comment>
<dbReference type="GO" id="GO:0006935">
    <property type="term" value="P:chemotaxis"/>
    <property type="evidence" value="ECO:0007669"/>
    <property type="project" value="UniProtKB-UniRule"/>
</dbReference>
<dbReference type="Proteomes" id="UP000051497">
    <property type="component" value="Unassembled WGS sequence"/>
</dbReference>
<dbReference type="PATRIC" id="fig|1590043.3.peg.170"/>
<reference evidence="4" key="1">
    <citation type="submission" date="2015-09" db="EMBL/GenBank/DDBJ databases">
        <title>Draft Genome Sequences of Two Novel Amoeba-resistant Intranuclear Bacteria, Candidatus Berkiella cookevillensis and Candidatus Berkiella aquae.</title>
        <authorList>
            <person name="Mehari Y.T."/>
            <person name="Arivett B.A."/>
            <person name="Farone A.L."/>
            <person name="Gunderson J.H."/>
            <person name="Farone M.B."/>
        </authorList>
    </citation>
    <scope>NUCLEOTIDE SEQUENCE [LARGE SCALE GENOMIC DNA]</scope>
    <source>
        <strain evidence="4">HT99</strain>
    </source>
</reference>
<dbReference type="PANTHER" id="PTHR35147">
    <property type="entry name" value="CHEMORECEPTOR GLUTAMINE DEAMIDASE CHED-RELATED"/>
    <property type="match status" value="1"/>
</dbReference>
<protein>
    <recommendedName>
        <fullName evidence="3">Probable chemoreceptor glutamine deamidase CheD</fullName>
        <ecNumber evidence="3">3.5.1.44</ecNumber>
    </recommendedName>
</protein>
<keyword evidence="4" id="KW-0675">Receptor</keyword>
<evidence type="ECO:0000256" key="3">
    <source>
        <dbReference type="HAMAP-Rule" id="MF_01440"/>
    </source>
</evidence>
<dbReference type="OrthoDB" id="9807202at2"/>
<dbReference type="AlphaFoldDB" id="A0A0Q9YP97"/>
<dbReference type="HAMAP" id="MF_01440">
    <property type="entry name" value="CheD"/>
    <property type="match status" value="1"/>
</dbReference>
<evidence type="ECO:0000256" key="1">
    <source>
        <dbReference type="ARBA" id="ARBA00022500"/>
    </source>
</evidence>
<dbReference type="EMBL" id="LKAJ01000001">
    <property type="protein sequence ID" value="KRG22629.1"/>
    <property type="molecule type" value="Genomic_DNA"/>
</dbReference>
<name>A0A0Q9YP97_9GAMM</name>
<reference evidence="5" key="3">
    <citation type="submission" date="2021-06" db="EMBL/GenBank/DDBJ databases">
        <title>Genomic Description and Analysis of Intracellular Bacteria, Candidatus Berkiella cookevillensis and Candidatus Berkiella aquae.</title>
        <authorList>
            <person name="Kidane D.T."/>
            <person name="Mehari Y.T."/>
            <person name="Rice F.C."/>
            <person name="Arivett B.A."/>
            <person name="Farone A.L."/>
            <person name="Berk S.G."/>
            <person name="Farone M.B."/>
        </authorList>
    </citation>
    <scope>NUCLEOTIDE SEQUENCE</scope>
    <source>
        <strain evidence="5">HT99</strain>
    </source>
</reference>
<keyword evidence="2 3" id="KW-0378">Hydrolase</keyword>
<accession>A0A0Q9YP97</accession>
<dbReference type="GO" id="GO:0050568">
    <property type="term" value="F:protein-glutamine glutaminase activity"/>
    <property type="evidence" value="ECO:0007669"/>
    <property type="project" value="UniProtKB-UniRule"/>
</dbReference>
<proteinExistence type="inferred from homology"/>
<gene>
    <name evidence="3 4" type="primary">cheD</name>
    <name evidence="4" type="ORF">HT99x_00167</name>
    <name evidence="5" type="ORF">HT99x_011235</name>
</gene>
<dbReference type="SUPFAM" id="SSF64438">
    <property type="entry name" value="CNF1/YfiH-like putative cysteine hydrolases"/>
    <property type="match status" value="1"/>
</dbReference>
<evidence type="ECO:0000313" key="5">
    <source>
        <dbReference type="EMBL" id="MCS5712006.1"/>
    </source>
</evidence>
<dbReference type="EC" id="3.5.1.44" evidence="3"/>
<dbReference type="InterPro" id="IPR005659">
    <property type="entry name" value="Chemorcpt_Glu_NH3ase_CheD"/>
</dbReference>
<comment type="caution">
    <text evidence="4">The sequence shown here is derived from an EMBL/GenBank/DDBJ whole genome shotgun (WGS) entry which is preliminary data.</text>
</comment>
<evidence type="ECO:0000313" key="6">
    <source>
        <dbReference type="Proteomes" id="UP000051497"/>
    </source>
</evidence>
<reference evidence="5" key="2">
    <citation type="journal article" date="2016" name="Genome Announc.">
        <title>Draft Genome Sequences of Two Novel Amoeba-Resistant Intranuclear Bacteria, 'Candidatus Berkiella cookevillensis' and 'Candidatus Berkiella aquae'.</title>
        <authorList>
            <person name="Mehari Y.T."/>
            <person name="Arivett B.A."/>
            <person name="Farone A.L."/>
            <person name="Gunderson J.H."/>
            <person name="Farone M.B."/>
        </authorList>
    </citation>
    <scope>NUCLEOTIDE SEQUENCE</scope>
    <source>
        <strain evidence="5">HT99</strain>
    </source>
</reference>
<dbReference type="InterPro" id="IPR038592">
    <property type="entry name" value="CheD-like_sf"/>
</dbReference>
<comment type="similarity">
    <text evidence="3">Belongs to the CheD family.</text>
</comment>
<dbReference type="Gene3D" id="3.30.1330.200">
    <property type="match status" value="1"/>
</dbReference>
<dbReference type="RefSeq" id="WP_075064824.1">
    <property type="nucleotide sequence ID" value="NZ_LKAJ02000001.1"/>
</dbReference>
<evidence type="ECO:0000313" key="4">
    <source>
        <dbReference type="EMBL" id="KRG22629.1"/>
    </source>
</evidence>
<keyword evidence="6" id="KW-1185">Reference proteome</keyword>
<dbReference type="PANTHER" id="PTHR35147:SF2">
    <property type="entry name" value="CHEMORECEPTOR GLUTAMINE DEAMIDASE CHED-RELATED"/>
    <property type="match status" value="1"/>
</dbReference>
<comment type="function">
    <text evidence="3">Probably deamidates glutamine residues to glutamate on methyl-accepting chemotaxis receptors (MCPs), playing an important role in chemotaxis.</text>
</comment>
<keyword evidence="1 3" id="KW-0145">Chemotaxis</keyword>
<organism evidence="4">
    <name type="scientific">Candidatus Berkiella aquae</name>
    <dbReference type="NCBI Taxonomy" id="295108"/>
    <lineage>
        <taxon>Bacteria</taxon>
        <taxon>Pseudomonadati</taxon>
        <taxon>Pseudomonadota</taxon>
        <taxon>Gammaproteobacteria</taxon>
        <taxon>Candidatus Berkiellales</taxon>
        <taxon>Candidatus Berkiellaceae</taxon>
        <taxon>Candidatus Berkiella</taxon>
    </lineage>
</organism>
<dbReference type="Pfam" id="PF03975">
    <property type="entry name" value="CheD"/>
    <property type="match status" value="1"/>
</dbReference>
<dbReference type="CDD" id="cd16352">
    <property type="entry name" value="CheD"/>
    <property type="match status" value="1"/>
</dbReference>
<dbReference type="InterPro" id="IPR011324">
    <property type="entry name" value="Cytotoxic_necrot_fac-like_cat"/>
</dbReference>
<dbReference type="EMBL" id="LKAJ02000001">
    <property type="protein sequence ID" value="MCS5712006.1"/>
    <property type="molecule type" value="Genomic_DNA"/>
</dbReference>
<dbReference type="STRING" id="295108.HT99x_00167"/>
<sequence length="212" mass="23822">MKANDETVLPQALPGFEKIQRYMDFKRNISMAKVQPGEFYATTNQEAIITVLGSCVSVCVRDIHLGIGGMNHFMLPLKGSIYDKESIVSDATRYGNWAMEYLINQILKAGGRRRMLEAKVFGGGNVFPNLSPEVSEQNIKFVLEYLYNENISVKAKDVGGNVGRIVVYYPKTGLAQVKYLEDIRKSEVSEIETQYFRSIDTRVSKSGGIELF</sequence>